<dbReference type="PROSITE" id="PS00061">
    <property type="entry name" value="ADH_SHORT"/>
    <property type="match status" value="1"/>
</dbReference>
<name>A0ABV2D595_9SPHN</name>
<organism evidence="3 4">
    <name type="scientific">Novosphingobium kalidii</name>
    <dbReference type="NCBI Taxonomy" id="3230299"/>
    <lineage>
        <taxon>Bacteria</taxon>
        <taxon>Pseudomonadati</taxon>
        <taxon>Pseudomonadota</taxon>
        <taxon>Alphaproteobacteria</taxon>
        <taxon>Sphingomonadales</taxon>
        <taxon>Sphingomonadaceae</taxon>
        <taxon>Novosphingobium</taxon>
    </lineage>
</organism>
<dbReference type="Proteomes" id="UP001548713">
    <property type="component" value="Unassembled WGS sequence"/>
</dbReference>
<comment type="similarity">
    <text evidence="1">Belongs to the short-chain dehydrogenases/reductases (SDR) family.</text>
</comment>
<gene>
    <name evidence="3" type="ORF">ABVV53_16500</name>
</gene>
<dbReference type="EC" id="1.1.1.47" evidence="3"/>
<dbReference type="InterPro" id="IPR020904">
    <property type="entry name" value="Sc_DH/Rdtase_CS"/>
</dbReference>
<dbReference type="RefSeq" id="WP_353985527.1">
    <property type="nucleotide sequence ID" value="NZ_JBEWLY010000027.1"/>
</dbReference>
<evidence type="ECO:0000256" key="1">
    <source>
        <dbReference type="ARBA" id="ARBA00006484"/>
    </source>
</evidence>
<evidence type="ECO:0000313" key="3">
    <source>
        <dbReference type="EMBL" id="MET1757042.1"/>
    </source>
</evidence>
<comment type="caution">
    <text evidence="3">The sequence shown here is derived from an EMBL/GenBank/DDBJ whole genome shotgun (WGS) entry which is preliminary data.</text>
</comment>
<keyword evidence="4" id="KW-1185">Reference proteome</keyword>
<dbReference type="InterPro" id="IPR036291">
    <property type="entry name" value="NAD(P)-bd_dom_sf"/>
</dbReference>
<keyword evidence="3" id="KW-0560">Oxidoreductase</keyword>
<protein>
    <submittedName>
        <fullName evidence="3">Glucose 1-dehydrogenase</fullName>
        <ecNumber evidence="3">1.1.1.47</ecNumber>
    </submittedName>
</protein>
<dbReference type="NCBIfam" id="NF005559">
    <property type="entry name" value="PRK07231.1"/>
    <property type="match status" value="1"/>
</dbReference>
<accession>A0ABV2D595</accession>
<dbReference type="Gene3D" id="3.40.50.720">
    <property type="entry name" value="NAD(P)-binding Rossmann-like Domain"/>
    <property type="match status" value="1"/>
</dbReference>
<dbReference type="PANTHER" id="PTHR42760:SF40">
    <property type="entry name" value="3-OXOACYL-[ACYL-CARRIER-PROTEIN] REDUCTASE, CHLOROPLASTIC"/>
    <property type="match status" value="1"/>
</dbReference>
<dbReference type="InterPro" id="IPR002347">
    <property type="entry name" value="SDR_fam"/>
</dbReference>
<dbReference type="PRINTS" id="PR00081">
    <property type="entry name" value="GDHRDH"/>
</dbReference>
<dbReference type="GO" id="GO:0047936">
    <property type="term" value="F:glucose 1-dehydrogenase [NAD(P)+] activity"/>
    <property type="evidence" value="ECO:0007669"/>
    <property type="project" value="UniProtKB-EC"/>
</dbReference>
<dbReference type="SMART" id="SM00822">
    <property type="entry name" value="PKS_KR"/>
    <property type="match status" value="1"/>
</dbReference>
<dbReference type="Pfam" id="PF13561">
    <property type="entry name" value="adh_short_C2"/>
    <property type="match status" value="1"/>
</dbReference>
<dbReference type="InterPro" id="IPR057326">
    <property type="entry name" value="KR_dom"/>
</dbReference>
<dbReference type="SUPFAM" id="SSF51735">
    <property type="entry name" value="NAD(P)-binding Rossmann-fold domains"/>
    <property type="match status" value="1"/>
</dbReference>
<dbReference type="CDD" id="cd05233">
    <property type="entry name" value="SDR_c"/>
    <property type="match status" value="1"/>
</dbReference>
<proteinExistence type="inferred from homology"/>
<evidence type="ECO:0000313" key="4">
    <source>
        <dbReference type="Proteomes" id="UP001548713"/>
    </source>
</evidence>
<reference evidence="3 4" key="1">
    <citation type="submission" date="2024-07" db="EMBL/GenBank/DDBJ databases">
        <title>Novosphingobium kalidii RD2P27.</title>
        <authorList>
            <person name="Sun J.-Q."/>
        </authorList>
    </citation>
    <scope>NUCLEOTIDE SEQUENCE [LARGE SCALE GENOMIC DNA]</scope>
    <source>
        <strain evidence="3 4">RD2P27</strain>
    </source>
</reference>
<evidence type="ECO:0000259" key="2">
    <source>
        <dbReference type="SMART" id="SM00822"/>
    </source>
</evidence>
<feature type="domain" description="Ketoreductase" evidence="2">
    <location>
        <begin position="12"/>
        <end position="192"/>
    </location>
</feature>
<dbReference type="PRINTS" id="PR00080">
    <property type="entry name" value="SDRFAMILY"/>
</dbReference>
<dbReference type="PANTHER" id="PTHR42760">
    <property type="entry name" value="SHORT-CHAIN DEHYDROGENASES/REDUCTASES FAMILY MEMBER"/>
    <property type="match status" value="1"/>
</dbReference>
<dbReference type="EMBL" id="JBEWLY010000027">
    <property type="protein sequence ID" value="MET1757042.1"/>
    <property type="molecule type" value="Genomic_DNA"/>
</dbReference>
<sequence>MSSTTNRRFEGKVAIITGASTGLGPVMAQMMAQEGAKLVLAARRLELVEQAASAIGADVLAVRADVTNEEDVAAMVEAAMSRWGQVDVMMNNAAVPGTDKFIWEQTVDNFLDTYKVDCMAAMLCTREVLNRSMLERRAGSIVNFSSSAGWDGMVRKSHYSAAKGALRILTKTVAREVGEYGIRCNCVVPGAIGTDLMVNYIKRVATEQGKSVEEIEAGIVAPLPLKTFSTPEDVARTALFLASDEARTITGQSINVDAGLVMS</sequence>